<dbReference type="PANTHER" id="PTHR30441">
    <property type="entry name" value="DUF748 DOMAIN-CONTAINING PROTEIN"/>
    <property type="match status" value="1"/>
</dbReference>
<dbReference type="KEGG" id="dal:Dalk_0231"/>
<dbReference type="eggNOG" id="COG2982">
    <property type="taxonomic scope" value="Bacteria"/>
</dbReference>
<feature type="region of interest" description="Disordered" evidence="1">
    <location>
        <begin position="420"/>
        <end position="483"/>
    </location>
</feature>
<evidence type="ECO:0000313" key="4">
    <source>
        <dbReference type="Proteomes" id="UP000000739"/>
    </source>
</evidence>
<keyword evidence="4" id="KW-1185">Reference proteome</keyword>
<dbReference type="InterPro" id="IPR052894">
    <property type="entry name" value="AsmA-related"/>
</dbReference>
<dbReference type="EMBL" id="CP001322">
    <property type="protein sequence ID" value="ACL01940.1"/>
    <property type="molecule type" value="Genomic_DNA"/>
</dbReference>
<dbReference type="InterPro" id="IPR036737">
    <property type="entry name" value="OmpA-like_sf"/>
</dbReference>
<reference evidence="3 4" key="1">
    <citation type="journal article" date="2012" name="Environ. Microbiol.">
        <title>The genome sequence of Desulfatibacillum alkenivorans AK-01: a blueprint for anaerobic alkane oxidation.</title>
        <authorList>
            <person name="Callaghan A.V."/>
            <person name="Morris B.E."/>
            <person name="Pereira I.A."/>
            <person name="McInerney M.J."/>
            <person name="Austin R.N."/>
            <person name="Groves J.T."/>
            <person name="Kukor J.J."/>
            <person name="Suflita J.M."/>
            <person name="Young L.Y."/>
            <person name="Zylstra G.J."/>
            <person name="Wawrik B."/>
        </authorList>
    </citation>
    <scope>NUCLEOTIDE SEQUENCE [LARGE SCALE GENOMIC DNA]</scope>
    <source>
        <strain evidence="3 4">AK-01</strain>
    </source>
</reference>
<evidence type="ECO:0008006" key="5">
    <source>
        <dbReference type="Google" id="ProtNLM"/>
    </source>
</evidence>
<sequence length="1096" mass="118611">MNPIARWKQLSRLKKIFIIILGLVTAYTIIGFVLVPAIIKWGVVRIIEKDYGRKASIEDVAFNPYGLTLRVDGFTILDPDETAFVSFGGLSVDVKVWDSITSMAAVVGEVDLENPLVRITMNEDGGFNFADLIPASNPETNAPEENNEEQEKKPPRFSLDILSVSGGNIVFVDKQKDATHKIIDLFVAVRGLSGLPDDLDNPVEINLEASINGAPLTVEAESLIFDPKLKSSAGISFRDISAAPYKAYIPAIEGRTLVTAKTGVYAAIQYSMEESGAHNLAVRNLKVSDTLLAWEDPFKDPEQPEIRGPYQISLGKFSLGLDVLVKDPAVMDVLVKDADVSLDNLQLFAQNGALKLAGVEHFDVQDANADMAALKASVGAVNTNGGWFAAALEPTKRINITRMIELSAKEAVEEIVAAASDAAPEEVQQDVQMDASQPPAEEVKEGAAAETAVAEASQEPVVEGAPDQTPAEEPAPAPEPVKQGPVWTAELAALNLDDYSFTFKDLSLADPVSLEVAGMSVKVRDFSTTPGAKTGVSFFMNVNERGVISGTGEISLDPIAAEMDVRCQNTGLVFLTPYLQKYVDALLKGADFTLTGKTTFAMQDDVPLATFQGDVMVSGFDFETRKESNLADWDVLSIKGISVQTEPLSASVEEIHLKDLKSWVILEEDGSINYANLMKKPEDVAQEMAAPETEEAQPLELPDIQVKSIVLENGVVYFQDRSIKPHFTTELAALNGTITSVSSNPDAKATIEMTGKLDNHAPLNITGWAKPLTIPPSGKVVFGFKNIEMAPLSPYTAKYIGYRLSKGKLTLAHEYLYEGGLIDGDNLIVIDQLTLGEKVDSPDAIKAPIELALALLKDPQGRIELPVPVSGDPNNPEFKLGKVISKALANVIIKVITSPFAALGALVGGGEELAFLEYQPGSAALSPDDLDKLDKLSKALKERPLLKLDIQGLTNPDADREAITQARYTALLASVKKASMGKAGQETPLDQIQIADEEREEIIWKAYKDADFEKEKTALGLVRKIEVPDMEAMLIKSVTPPDEELVQIAWQRAQAAKDVLLIEKQIDPARVFIVEPPALDGLDDKTSLCRAVFSLK</sequence>
<name>B8FMS3_DESAL</name>
<dbReference type="RefSeq" id="WP_012609380.1">
    <property type="nucleotide sequence ID" value="NC_011768.1"/>
</dbReference>
<keyword evidence="2" id="KW-1133">Transmembrane helix</keyword>
<keyword evidence="2" id="KW-0812">Transmembrane</keyword>
<dbReference type="PANTHER" id="PTHR30441:SF8">
    <property type="entry name" value="DUF748 DOMAIN-CONTAINING PROTEIN"/>
    <property type="match status" value="1"/>
</dbReference>
<dbReference type="AlphaFoldDB" id="B8FMS3"/>
<dbReference type="GO" id="GO:0090313">
    <property type="term" value="P:regulation of protein targeting to membrane"/>
    <property type="evidence" value="ECO:0007669"/>
    <property type="project" value="TreeGrafter"/>
</dbReference>
<evidence type="ECO:0000256" key="1">
    <source>
        <dbReference type="SAM" id="MobiDB-lite"/>
    </source>
</evidence>
<dbReference type="Pfam" id="PF05359">
    <property type="entry name" value="DUF748"/>
    <property type="match status" value="2"/>
</dbReference>
<evidence type="ECO:0000313" key="3">
    <source>
        <dbReference type="EMBL" id="ACL01940.1"/>
    </source>
</evidence>
<dbReference type="InterPro" id="IPR008023">
    <property type="entry name" value="DUF748"/>
</dbReference>
<keyword evidence="2" id="KW-0472">Membrane</keyword>
<accession>B8FMS3</accession>
<dbReference type="eggNOG" id="COG2911">
    <property type="taxonomic scope" value="Bacteria"/>
</dbReference>
<feature type="transmembrane region" description="Helical" evidence="2">
    <location>
        <begin position="16"/>
        <end position="39"/>
    </location>
</feature>
<dbReference type="Gene3D" id="3.30.1330.60">
    <property type="entry name" value="OmpA-like domain"/>
    <property type="match status" value="1"/>
</dbReference>
<evidence type="ECO:0000256" key="2">
    <source>
        <dbReference type="SAM" id="Phobius"/>
    </source>
</evidence>
<proteinExistence type="predicted"/>
<protein>
    <recommendedName>
        <fullName evidence="5">DUF748 domain-containing protein</fullName>
    </recommendedName>
</protein>
<feature type="region of interest" description="Disordered" evidence="1">
    <location>
        <begin position="132"/>
        <end position="155"/>
    </location>
</feature>
<dbReference type="HOGENOM" id="CLU_005680_1_0_7"/>
<dbReference type="Proteomes" id="UP000000739">
    <property type="component" value="Chromosome"/>
</dbReference>
<dbReference type="GO" id="GO:0005886">
    <property type="term" value="C:plasma membrane"/>
    <property type="evidence" value="ECO:0007669"/>
    <property type="project" value="TreeGrafter"/>
</dbReference>
<gene>
    <name evidence="3" type="ordered locus">Dalk_0231</name>
</gene>
<organism evidence="3 4">
    <name type="scientific">Desulfatibacillum aliphaticivorans</name>
    <dbReference type="NCBI Taxonomy" id="218208"/>
    <lineage>
        <taxon>Bacteria</taxon>
        <taxon>Pseudomonadati</taxon>
        <taxon>Thermodesulfobacteriota</taxon>
        <taxon>Desulfobacteria</taxon>
        <taxon>Desulfobacterales</taxon>
        <taxon>Desulfatibacillaceae</taxon>
        <taxon>Desulfatibacillum</taxon>
    </lineage>
</organism>